<evidence type="ECO:0000256" key="1">
    <source>
        <dbReference type="ARBA" id="ARBA00004141"/>
    </source>
</evidence>
<name>A0A9P4NCP4_9PLEO</name>
<keyword evidence="8" id="KW-1185">Reference proteome</keyword>
<comment type="caution">
    <text evidence="7">The sequence shown here is derived from an EMBL/GenBank/DDBJ whole genome shotgun (WGS) entry which is preliminary data.</text>
</comment>
<evidence type="ECO:0000256" key="3">
    <source>
        <dbReference type="ARBA" id="ARBA00022989"/>
    </source>
</evidence>
<sequence length="176" mass="19013">MSLAVVALSLRGFQVLFAIVVLGVTATLLKGQVYGAPPATLSFTAFAGAVSLIGAFVGIAGNWMEMLRGIIIFAVDGVLTLINLAAGLLIAIKLKGPNCSDKSVENRYKLIEIDLLNEGTYKENGDTYYGVYDNDNIDDLNQRCTQNQADSAFLFLTAIVLIASILITWLRLKNHK</sequence>
<feature type="transmembrane region" description="Helical" evidence="5">
    <location>
        <begin position="152"/>
        <end position="172"/>
    </location>
</feature>
<evidence type="ECO:0000256" key="5">
    <source>
        <dbReference type="SAM" id="Phobius"/>
    </source>
</evidence>
<feature type="domain" description="MARVEL" evidence="6">
    <location>
        <begin position="8"/>
        <end position="166"/>
    </location>
</feature>
<dbReference type="AlphaFoldDB" id="A0A9P4NCP4"/>
<proteinExistence type="predicted"/>
<dbReference type="GO" id="GO:0070941">
    <property type="term" value="P:eisosome assembly"/>
    <property type="evidence" value="ECO:0007669"/>
    <property type="project" value="TreeGrafter"/>
</dbReference>
<dbReference type="InterPro" id="IPR008253">
    <property type="entry name" value="Marvel"/>
</dbReference>
<organism evidence="7 8">
    <name type="scientific">Lojkania enalia</name>
    <dbReference type="NCBI Taxonomy" id="147567"/>
    <lineage>
        <taxon>Eukaryota</taxon>
        <taxon>Fungi</taxon>
        <taxon>Dikarya</taxon>
        <taxon>Ascomycota</taxon>
        <taxon>Pezizomycotina</taxon>
        <taxon>Dothideomycetes</taxon>
        <taxon>Pleosporomycetidae</taxon>
        <taxon>Pleosporales</taxon>
        <taxon>Pleosporales incertae sedis</taxon>
        <taxon>Lojkania</taxon>
    </lineage>
</organism>
<dbReference type="GO" id="GO:0072659">
    <property type="term" value="P:protein localization to plasma membrane"/>
    <property type="evidence" value="ECO:0007669"/>
    <property type="project" value="TreeGrafter"/>
</dbReference>
<feature type="transmembrane region" description="Helical" evidence="5">
    <location>
        <begin position="70"/>
        <end position="92"/>
    </location>
</feature>
<dbReference type="Proteomes" id="UP000800093">
    <property type="component" value="Unassembled WGS sequence"/>
</dbReference>
<dbReference type="Pfam" id="PF01284">
    <property type="entry name" value="MARVEL"/>
    <property type="match status" value="1"/>
</dbReference>
<evidence type="ECO:0000313" key="8">
    <source>
        <dbReference type="Proteomes" id="UP000800093"/>
    </source>
</evidence>
<dbReference type="InterPro" id="IPR052649">
    <property type="entry name" value="NCE102-like"/>
</dbReference>
<dbReference type="EMBL" id="ML986578">
    <property type="protein sequence ID" value="KAF2270814.1"/>
    <property type="molecule type" value="Genomic_DNA"/>
</dbReference>
<evidence type="ECO:0000256" key="2">
    <source>
        <dbReference type="ARBA" id="ARBA00022692"/>
    </source>
</evidence>
<gene>
    <name evidence="7" type="ORF">CC78DRAFT_527811</name>
</gene>
<protein>
    <recommendedName>
        <fullName evidence="6">MARVEL domain-containing protein</fullName>
    </recommendedName>
</protein>
<keyword evidence="3 5" id="KW-1133">Transmembrane helix</keyword>
<evidence type="ECO:0000256" key="4">
    <source>
        <dbReference type="ARBA" id="ARBA00023136"/>
    </source>
</evidence>
<keyword evidence="2 5" id="KW-0812">Transmembrane</keyword>
<dbReference type="PANTHER" id="PTHR28165">
    <property type="entry name" value="NON-CLASSICAL EXPORT PROTEIN 2-RELATED"/>
    <property type="match status" value="1"/>
</dbReference>
<feature type="transmembrane region" description="Helical" evidence="5">
    <location>
        <begin position="12"/>
        <end position="29"/>
    </location>
</feature>
<keyword evidence="4 5" id="KW-0472">Membrane</keyword>
<evidence type="ECO:0000313" key="7">
    <source>
        <dbReference type="EMBL" id="KAF2270814.1"/>
    </source>
</evidence>
<comment type="subcellular location">
    <subcellularLocation>
        <location evidence="1">Membrane</location>
        <topology evidence="1">Multi-pass membrane protein</topology>
    </subcellularLocation>
</comment>
<feature type="transmembrane region" description="Helical" evidence="5">
    <location>
        <begin position="41"/>
        <end position="64"/>
    </location>
</feature>
<reference evidence="8" key="1">
    <citation type="journal article" date="2020" name="Stud. Mycol.">
        <title>101 Dothideomycetes genomes: A test case for predicting lifestyles and emergence of pathogens.</title>
        <authorList>
            <person name="Haridas S."/>
            <person name="Albert R."/>
            <person name="Binder M."/>
            <person name="Bloem J."/>
            <person name="LaButti K."/>
            <person name="Salamov A."/>
            <person name="Andreopoulos B."/>
            <person name="Baker S."/>
            <person name="Barry K."/>
            <person name="Bills G."/>
            <person name="Bluhm B."/>
            <person name="Cannon C."/>
            <person name="Castanera R."/>
            <person name="Culley D."/>
            <person name="Daum C."/>
            <person name="Ezra D."/>
            <person name="Gonzalez J."/>
            <person name="Henrissat B."/>
            <person name="Kuo A."/>
            <person name="Liang C."/>
            <person name="Lipzen A."/>
            <person name="Lutzoni F."/>
            <person name="Magnuson J."/>
            <person name="Mondo S."/>
            <person name="Nolan M."/>
            <person name="Ohm R."/>
            <person name="Pangilinan J."/>
            <person name="Park H.-J."/>
            <person name="Ramirez L."/>
            <person name="Alfaro M."/>
            <person name="Sun H."/>
            <person name="Tritt A."/>
            <person name="Yoshinaga Y."/>
            <person name="Zwiers L.-H."/>
            <person name="Turgeon B."/>
            <person name="Goodwin S."/>
            <person name="Spatafora J."/>
            <person name="Crous P."/>
            <person name="Grigoriev I."/>
        </authorList>
    </citation>
    <scope>NUCLEOTIDE SEQUENCE [LARGE SCALE GENOMIC DNA]</scope>
    <source>
        <strain evidence="8">CBS 304.66</strain>
    </source>
</reference>
<dbReference type="GO" id="GO:0005886">
    <property type="term" value="C:plasma membrane"/>
    <property type="evidence" value="ECO:0007669"/>
    <property type="project" value="TreeGrafter"/>
</dbReference>
<dbReference type="OrthoDB" id="2017497at2759"/>
<dbReference type="GO" id="GO:0032126">
    <property type="term" value="C:eisosome"/>
    <property type="evidence" value="ECO:0007669"/>
    <property type="project" value="TreeGrafter"/>
</dbReference>
<evidence type="ECO:0000259" key="6">
    <source>
        <dbReference type="Pfam" id="PF01284"/>
    </source>
</evidence>
<accession>A0A9P4NCP4</accession>
<dbReference type="PANTHER" id="PTHR28165:SF2">
    <property type="entry name" value="MARVEL DOMAIN-CONTAINING PROTEIN"/>
    <property type="match status" value="1"/>
</dbReference>